<dbReference type="PROSITE" id="PS00108">
    <property type="entry name" value="PROTEIN_KINASE_ST"/>
    <property type="match status" value="1"/>
</dbReference>
<dbReference type="InterPro" id="IPR011009">
    <property type="entry name" value="Kinase-like_dom_sf"/>
</dbReference>
<evidence type="ECO:0000256" key="1">
    <source>
        <dbReference type="SAM" id="MobiDB-lite"/>
    </source>
</evidence>
<gene>
    <name evidence="3" type="ORF">BN869_000005699_1</name>
</gene>
<evidence type="ECO:0000313" key="3">
    <source>
        <dbReference type="EMBL" id="CEO49642.1"/>
    </source>
</evidence>
<dbReference type="GO" id="GO:0005524">
    <property type="term" value="F:ATP binding"/>
    <property type="evidence" value="ECO:0007669"/>
    <property type="project" value="InterPro"/>
</dbReference>
<dbReference type="InterPro" id="IPR008271">
    <property type="entry name" value="Ser/Thr_kinase_AS"/>
</dbReference>
<dbReference type="PROSITE" id="PS50011">
    <property type="entry name" value="PROTEIN_KINASE_DOM"/>
    <property type="match status" value="1"/>
</dbReference>
<feature type="compositionally biased region" description="Low complexity" evidence="1">
    <location>
        <begin position="20"/>
        <end position="31"/>
    </location>
</feature>
<dbReference type="PANTHER" id="PTHR24359:SF1">
    <property type="entry name" value="INHIBITOR OF NUCLEAR FACTOR KAPPA-B KINASE EPSILON SUBUNIT HOMOLOG 1-RELATED"/>
    <property type="match status" value="1"/>
</dbReference>
<feature type="domain" description="Protein kinase" evidence="2">
    <location>
        <begin position="248"/>
        <end position="569"/>
    </location>
</feature>
<feature type="region of interest" description="Disordered" evidence="1">
    <location>
        <begin position="655"/>
        <end position="685"/>
    </location>
</feature>
<name>A0A0B7K246_BIOOC</name>
<proteinExistence type="predicted"/>
<feature type="compositionally biased region" description="Polar residues" evidence="1">
    <location>
        <begin position="589"/>
        <end position="598"/>
    </location>
</feature>
<dbReference type="Gene3D" id="1.10.510.10">
    <property type="entry name" value="Transferase(Phosphotransferase) domain 1"/>
    <property type="match status" value="1"/>
</dbReference>
<organism evidence="3">
    <name type="scientific">Bionectria ochroleuca</name>
    <name type="common">Gliocladium roseum</name>
    <dbReference type="NCBI Taxonomy" id="29856"/>
    <lineage>
        <taxon>Eukaryota</taxon>
        <taxon>Fungi</taxon>
        <taxon>Dikarya</taxon>
        <taxon>Ascomycota</taxon>
        <taxon>Pezizomycotina</taxon>
        <taxon>Sordariomycetes</taxon>
        <taxon>Hypocreomycetidae</taxon>
        <taxon>Hypocreales</taxon>
        <taxon>Bionectriaceae</taxon>
        <taxon>Clonostachys</taxon>
    </lineage>
</organism>
<dbReference type="InterPro" id="IPR000719">
    <property type="entry name" value="Prot_kinase_dom"/>
</dbReference>
<accession>A0A0B7K246</accession>
<dbReference type="CDD" id="cd00180">
    <property type="entry name" value="PKc"/>
    <property type="match status" value="1"/>
</dbReference>
<dbReference type="EMBL" id="CDPU01000015">
    <property type="protein sequence ID" value="CEO49642.1"/>
    <property type="molecule type" value="Genomic_DNA"/>
</dbReference>
<dbReference type="Pfam" id="PF00069">
    <property type="entry name" value="Pkinase"/>
    <property type="match status" value="1"/>
</dbReference>
<feature type="non-terminal residue" evidence="3">
    <location>
        <position position="1"/>
    </location>
</feature>
<reference evidence="3" key="1">
    <citation type="submission" date="2015-01" db="EMBL/GenBank/DDBJ databases">
        <authorList>
            <person name="Durling Mikael"/>
        </authorList>
    </citation>
    <scope>NUCLEOTIDE SEQUENCE</scope>
</reference>
<feature type="region of interest" description="Disordered" evidence="1">
    <location>
        <begin position="578"/>
        <end position="598"/>
    </location>
</feature>
<dbReference type="AlphaFoldDB" id="A0A0B7K246"/>
<dbReference type="PANTHER" id="PTHR24359">
    <property type="entry name" value="SERINE/THREONINE-PROTEIN KINASE SBK1"/>
    <property type="match status" value="1"/>
</dbReference>
<feature type="region of interest" description="Disordered" evidence="1">
    <location>
        <begin position="1"/>
        <end position="55"/>
    </location>
</feature>
<protein>
    <recommendedName>
        <fullName evidence="2">Protein kinase domain-containing protein</fullName>
    </recommendedName>
</protein>
<evidence type="ECO:0000259" key="2">
    <source>
        <dbReference type="PROSITE" id="PS50011"/>
    </source>
</evidence>
<dbReference type="SMART" id="SM00220">
    <property type="entry name" value="S_TKc"/>
    <property type="match status" value="1"/>
</dbReference>
<sequence>LVDPLEDATGAHLRRVQTEPSQPYSRQSQPSAITKKRRAFSFPGSASDQKPKRRTSFPKVALHWLNSSGNSMANEDLVGKIKEGTLEIENDTDQETYEWVPFDHIEELLGDEANVRAVLRAVLEKQPKMTYSVHDDMTRFVLGKAKRLFAVLVRYNKLDWLKLFYDKGFADDQFPIERKSVKDLGPGYVGPDCKWAVRSIRHPENYVPFPVEKDDIDYLCRLCQWHFFVPVFTEDDEPVYIFSPSQILPFIEEIDTGVESNFSVVRHYVIHPRHIELQDDQIVCATDARGNPHVAVKRLKFAWSKTAGKSKEIALNESNVLYRFKENRHRHLIRVIACYSQGSDYFFMFPWAPGGSLRDFWKECDILAEESLNFGSKDWELYIEWFLRQLKGLAEAIKILHYSKDKPGESCRHGDLKPENILCFGNRLPARGEIPTDITLVITDAGLAKVHERETQARLDPTTTQGGTRRYASPEVEIDKNHARSRLYDIWSLGVLYLEFLIWILYGKESLKKFHDDTSGDYCFDTHPEPRVKPIVTKWIQAIKDDPRCSSSGPTALGRLIDLIEHRLLVVAYSNTQGQSPDAEAESQGARSSSSNVPQMLVTRATWSPLSDNKPIRADAEATLRELEKIYDAAKEQKSLPWINWDGMAEAAKQGPKIVSNLEPRPRSPSVSNFDATPRMSEVRV</sequence>
<dbReference type="GO" id="GO:0004674">
    <property type="term" value="F:protein serine/threonine kinase activity"/>
    <property type="evidence" value="ECO:0007669"/>
    <property type="project" value="TreeGrafter"/>
</dbReference>
<dbReference type="SUPFAM" id="SSF56112">
    <property type="entry name" value="Protein kinase-like (PK-like)"/>
    <property type="match status" value="1"/>
</dbReference>